<dbReference type="PANTHER" id="PTHR43124:SF3">
    <property type="entry name" value="CHLORAMPHENICOL EFFLUX PUMP RV0191"/>
    <property type="match status" value="1"/>
</dbReference>
<reference evidence="9" key="1">
    <citation type="submission" date="2017-11" db="EMBL/GenBank/DDBJ databases">
        <authorList>
            <person name="Chan K.G."/>
            <person name="Lee L.S."/>
        </authorList>
    </citation>
    <scope>NUCLEOTIDE SEQUENCE [LARGE SCALE GENOMIC DNA]</scope>
    <source>
        <strain evidence="9">DSM 100970</strain>
    </source>
</reference>
<evidence type="ECO:0000259" key="7">
    <source>
        <dbReference type="PROSITE" id="PS50850"/>
    </source>
</evidence>
<dbReference type="Proteomes" id="UP000236655">
    <property type="component" value="Chromosome"/>
</dbReference>
<evidence type="ECO:0000256" key="4">
    <source>
        <dbReference type="ARBA" id="ARBA00022989"/>
    </source>
</evidence>
<gene>
    <name evidence="8" type="ORF">CUN60_03775</name>
</gene>
<keyword evidence="3 6" id="KW-0812">Transmembrane</keyword>
<keyword evidence="9" id="KW-1185">Reference proteome</keyword>
<evidence type="ECO:0000313" key="8">
    <source>
        <dbReference type="EMBL" id="AUR51442.1"/>
    </source>
</evidence>
<feature type="transmembrane region" description="Helical" evidence="6">
    <location>
        <begin position="308"/>
        <end position="332"/>
    </location>
</feature>
<feature type="domain" description="Major facilitator superfamily (MFS) profile" evidence="7">
    <location>
        <begin position="11"/>
        <end position="396"/>
    </location>
</feature>
<dbReference type="PANTHER" id="PTHR43124">
    <property type="entry name" value="PURINE EFFLUX PUMP PBUE"/>
    <property type="match status" value="1"/>
</dbReference>
<dbReference type="EMBL" id="CP024847">
    <property type="protein sequence ID" value="AUR51442.1"/>
    <property type="molecule type" value="Genomic_DNA"/>
</dbReference>
<dbReference type="SUPFAM" id="SSF103473">
    <property type="entry name" value="MFS general substrate transporter"/>
    <property type="match status" value="1"/>
</dbReference>
<name>A0A2I7N4Q4_9NEIS</name>
<feature type="transmembrane region" description="Helical" evidence="6">
    <location>
        <begin position="163"/>
        <end position="184"/>
    </location>
</feature>
<evidence type="ECO:0000256" key="5">
    <source>
        <dbReference type="ARBA" id="ARBA00023136"/>
    </source>
</evidence>
<dbReference type="GO" id="GO:0022857">
    <property type="term" value="F:transmembrane transporter activity"/>
    <property type="evidence" value="ECO:0007669"/>
    <property type="project" value="InterPro"/>
</dbReference>
<keyword evidence="2" id="KW-1003">Cell membrane</keyword>
<dbReference type="GO" id="GO:0005886">
    <property type="term" value="C:plasma membrane"/>
    <property type="evidence" value="ECO:0007669"/>
    <property type="project" value="UniProtKB-SubCell"/>
</dbReference>
<accession>A0A2I7N4Q4</accession>
<sequence length="399" mass="43345">MLNNKSFGIGFILFLVLSSTVAQVATQITTPLLPIIAKDFAVSAGLVQRSISAYLLGMALSGIILGYLSDYFGRRRVMLAALLFGILGTGCCIFAENAIVLIIGRFIQGVGLSGVWIISRAITRDISVGSQLAKIFSLLTMLDVLIICLSPLLGGVIESHFGWRFVFVTFLSYNLVVMLATFCVKSKLRQADIPFPGLYGLFKPMLQLLKNKTFLFFNGIVSAVYAIQVTYSTVGTFIFQNDLGLSATQFGLVALLISIAYIFGAFINSRIVTYLSIKTIFTLAIIMMWVGLAILLSVCFFIKLSLTIMLIFVVLGSIAGSIIMINGLTMALSSVDKDIGSSSAVMSTCQFIAGFIFTGLISFFDAKSIIPFTFILAFLAVIITILSLTAKFPEKSYIR</sequence>
<dbReference type="InterPro" id="IPR011701">
    <property type="entry name" value="MFS"/>
</dbReference>
<dbReference type="AlphaFoldDB" id="A0A2I7N4Q4"/>
<comment type="subcellular location">
    <subcellularLocation>
        <location evidence="1">Cell membrane</location>
        <topology evidence="1">Multi-pass membrane protein</topology>
    </subcellularLocation>
</comment>
<organism evidence="8 9">
    <name type="scientific">Aquella oligotrophica</name>
    <dbReference type="NCBI Taxonomy" id="2067065"/>
    <lineage>
        <taxon>Bacteria</taxon>
        <taxon>Pseudomonadati</taxon>
        <taxon>Pseudomonadota</taxon>
        <taxon>Betaproteobacteria</taxon>
        <taxon>Neisseriales</taxon>
        <taxon>Neisseriaceae</taxon>
        <taxon>Aquella</taxon>
    </lineage>
</organism>
<evidence type="ECO:0000256" key="3">
    <source>
        <dbReference type="ARBA" id="ARBA00022692"/>
    </source>
</evidence>
<feature type="transmembrane region" description="Helical" evidence="6">
    <location>
        <begin position="243"/>
        <end position="267"/>
    </location>
</feature>
<evidence type="ECO:0000256" key="1">
    <source>
        <dbReference type="ARBA" id="ARBA00004651"/>
    </source>
</evidence>
<dbReference type="InterPro" id="IPR005829">
    <property type="entry name" value="Sugar_transporter_CS"/>
</dbReference>
<dbReference type="PROSITE" id="PS50850">
    <property type="entry name" value="MFS"/>
    <property type="match status" value="1"/>
</dbReference>
<evidence type="ECO:0000256" key="6">
    <source>
        <dbReference type="SAM" id="Phobius"/>
    </source>
</evidence>
<evidence type="ECO:0000313" key="9">
    <source>
        <dbReference type="Proteomes" id="UP000236655"/>
    </source>
</evidence>
<keyword evidence="4 6" id="KW-1133">Transmembrane helix</keyword>
<dbReference type="Pfam" id="PF07690">
    <property type="entry name" value="MFS_1"/>
    <property type="match status" value="1"/>
</dbReference>
<feature type="transmembrane region" description="Helical" evidence="6">
    <location>
        <begin position="279"/>
        <end position="302"/>
    </location>
</feature>
<feature type="transmembrane region" description="Helical" evidence="6">
    <location>
        <begin position="80"/>
        <end position="100"/>
    </location>
</feature>
<dbReference type="OrthoDB" id="7066727at2"/>
<feature type="transmembrane region" description="Helical" evidence="6">
    <location>
        <begin position="135"/>
        <end position="157"/>
    </location>
</feature>
<dbReference type="RefSeq" id="WP_102950741.1">
    <property type="nucleotide sequence ID" value="NZ_CP024847.1"/>
</dbReference>
<feature type="transmembrane region" description="Helical" evidence="6">
    <location>
        <begin position="46"/>
        <end position="68"/>
    </location>
</feature>
<feature type="transmembrane region" description="Helical" evidence="6">
    <location>
        <begin position="369"/>
        <end position="390"/>
    </location>
</feature>
<feature type="transmembrane region" description="Helical" evidence="6">
    <location>
        <begin position="106"/>
        <end position="123"/>
    </location>
</feature>
<evidence type="ECO:0000256" key="2">
    <source>
        <dbReference type="ARBA" id="ARBA00022475"/>
    </source>
</evidence>
<protein>
    <recommendedName>
        <fullName evidence="7">Major facilitator superfamily (MFS) profile domain-containing protein</fullName>
    </recommendedName>
</protein>
<dbReference type="InterPro" id="IPR020846">
    <property type="entry name" value="MFS_dom"/>
</dbReference>
<feature type="transmembrane region" description="Helical" evidence="6">
    <location>
        <begin position="344"/>
        <end position="363"/>
    </location>
</feature>
<dbReference type="InterPro" id="IPR050189">
    <property type="entry name" value="MFS_Efflux_Transporters"/>
</dbReference>
<dbReference type="InterPro" id="IPR036259">
    <property type="entry name" value="MFS_trans_sf"/>
</dbReference>
<dbReference type="KEGG" id="nba:CUN60_03775"/>
<feature type="transmembrane region" description="Helical" evidence="6">
    <location>
        <begin position="213"/>
        <end position="231"/>
    </location>
</feature>
<proteinExistence type="predicted"/>
<dbReference type="Gene3D" id="1.20.1720.10">
    <property type="entry name" value="Multidrug resistance protein D"/>
    <property type="match status" value="1"/>
</dbReference>
<keyword evidence="5 6" id="KW-0472">Membrane</keyword>
<dbReference type="PROSITE" id="PS00216">
    <property type="entry name" value="SUGAR_TRANSPORT_1"/>
    <property type="match status" value="1"/>
</dbReference>